<sequence>MEFARGNTPLAIEEQRENLTPSKAILAAYNLARLRQDSSVREYIDAYTCILESTPEISPTDVMLRACFLKGLQAHIAVRIDYSSCQTIQDCYFEAKASEDNEEFVQLVQRRATRQSNCRRRSHPADDNTSQKRMKRSGTVGF</sequence>
<gene>
    <name evidence="1" type="ORF">DSO57_1016668</name>
</gene>
<name>A0ACC2UEJ1_9FUNG</name>
<protein>
    <submittedName>
        <fullName evidence="1">Uncharacterized protein</fullName>
    </submittedName>
</protein>
<reference evidence="1" key="1">
    <citation type="submission" date="2022-04" db="EMBL/GenBank/DDBJ databases">
        <title>Genome of the entomopathogenic fungus Entomophthora muscae.</title>
        <authorList>
            <person name="Elya C."/>
            <person name="Lovett B.R."/>
            <person name="Lee E."/>
            <person name="Macias A.M."/>
            <person name="Hajek A.E."/>
            <person name="De Bivort B.L."/>
            <person name="Kasson M.T."/>
            <person name="De Fine Licht H.H."/>
            <person name="Stajich J.E."/>
        </authorList>
    </citation>
    <scope>NUCLEOTIDE SEQUENCE</scope>
    <source>
        <strain evidence="1">Berkeley</strain>
    </source>
</reference>
<proteinExistence type="predicted"/>
<evidence type="ECO:0000313" key="2">
    <source>
        <dbReference type="Proteomes" id="UP001165960"/>
    </source>
</evidence>
<dbReference type="EMBL" id="QTSX02000778">
    <property type="protein sequence ID" value="KAJ9085155.1"/>
    <property type="molecule type" value="Genomic_DNA"/>
</dbReference>
<dbReference type="Proteomes" id="UP001165960">
    <property type="component" value="Unassembled WGS sequence"/>
</dbReference>
<evidence type="ECO:0000313" key="1">
    <source>
        <dbReference type="EMBL" id="KAJ9085155.1"/>
    </source>
</evidence>
<keyword evidence="2" id="KW-1185">Reference proteome</keyword>
<accession>A0ACC2UEJ1</accession>
<comment type="caution">
    <text evidence="1">The sequence shown here is derived from an EMBL/GenBank/DDBJ whole genome shotgun (WGS) entry which is preliminary data.</text>
</comment>
<organism evidence="1 2">
    <name type="scientific">Entomophthora muscae</name>
    <dbReference type="NCBI Taxonomy" id="34485"/>
    <lineage>
        <taxon>Eukaryota</taxon>
        <taxon>Fungi</taxon>
        <taxon>Fungi incertae sedis</taxon>
        <taxon>Zoopagomycota</taxon>
        <taxon>Entomophthoromycotina</taxon>
        <taxon>Entomophthoromycetes</taxon>
        <taxon>Entomophthorales</taxon>
        <taxon>Entomophthoraceae</taxon>
        <taxon>Entomophthora</taxon>
    </lineage>
</organism>